<dbReference type="RefSeq" id="XP_018137145.2">
    <property type="nucleotide sequence ID" value="XM_018290212.2"/>
</dbReference>
<dbReference type="AlphaFoldDB" id="A0A179F0S2"/>
<gene>
    <name evidence="2" type="ORF">VFPPC_12284</name>
</gene>
<dbReference type="GO" id="GO:0004519">
    <property type="term" value="F:endonuclease activity"/>
    <property type="evidence" value="ECO:0007669"/>
    <property type="project" value="UniProtKB-KW"/>
</dbReference>
<keyword evidence="3" id="KW-1185">Reference proteome</keyword>
<proteinExistence type="predicted"/>
<dbReference type="OrthoDB" id="3473305at2759"/>
<evidence type="ECO:0000313" key="3">
    <source>
        <dbReference type="Proteomes" id="UP000078397"/>
    </source>
</evidence>
<evidence type="ECO:0000259" key="1">
    <source>
        <dbReference type="Pfam" id="PF20150"/>
    </source>
</evidence>
<accession>A0A179F0S2</accession>
<dbReference type="GeneID" id="28854206"/>
<sequence length="253" mass="28401">MWPQFDKLPLELRKEIWKYATPPQIVQVHITTQNNLHGGGFHRAVRRSTQTKKRGNVRPLNLPLTRFLKTVSRSKYPSNLPYVPGADVIYFTGPCGGFFDVFAATYPNLSLPSVAIQASTGEIENNLQLEYICKTFPYLKEILVLTRLSDTTTEQLEAARDKCRTKLRKRGDACLSLMQNCLVAEVVIHQQVNIYFGEDAGTGPDSPIEVYGQVGTSPPASYSILLKNKQGKISEEENIRVGFAFLRAGIRRP</sequence>
<feature type="domain" description="2EXR" evidence="1">
    <location>
        <begin position="3"/>
        <end position="48"/>
    </location>
</feature>
<protein>
    <submittedName>
        <fullName evidence="2">DDE superfamily endonuclease, CENP-B-like protein</fullName>
    </submittedName>
</protein>
<reference evidence="2 3" key="1">
    <citation type="journal article" date="2016" name="PLoS Pathog.">
        <title>Biosynthesis of antibiotic leucinostatins in bio-control fungus Purpureocillium lilacinum and their inhibition on phytophthora revealed by genome mining.</title>
        <authorList>
            <person name="Wang G."/>
            <person name="Liu Z."/>
            <person name="Lin R."/>
            <person name="Li E."/>
            <person name="Mao Z."/>
            <person name="Ling J."/>
            <person name="Yang Y."/>
            <person name="Yin W.B."/>
            <person name="Xie B."/>
        </authorList>
    </citation>
    <scope>NUCLEOTIDE SEQUENCE [LARGE SCALE GENOMIC DNA]</scope>
    <source>
        <strain evidence="2">170</strain>
    </source>
</reference>
<dbReference type="KEGG" id="pchm:VFPPC_12284"/>
<dbReference type="InterPro" id="IPR045518">
    <property type="entry name" value="2EXR"/>
</dbReference>
<dbReference type="EMBL" id="LSBJ02000012">
    <property type="protein sequence ID" value="OAQ59065.2"/>
    <property type="molecule type" value="Genomic_DNA"/>
</dbReference>
<name>A0A179F0S2_METCM</name>
<comment type="caution">
    <text evidence="2">The sequence shown here is derived from an EMBL/GenBank/DDBJ whole genome shotgun (WGS) entry which is preliminary data.</text>
</comment>
<organism evidence="2 3">
    <name type="scientific">Pochonia chlamydosporia 170</name>
    <dbReference type="NCBI Taxonomy" id="1380566"/>
    <lineage>
        <taxon>Eukaryota</taxon>
        <taxon>Fungi</taxon>
        <taxon>Dikarya</taxon>
        <taxon>Ascomycota</taxon>
        <taxon>Pezizomycotina</taxon>
        <taxon>Sordariomycetes</taxon>
        <taxon>Hypocreomycetidae</taxon>
        <taxon>Hypocreales</taxon>
        <taxon>Clavicipitaceae</taxon>
        <taxon>Pochonia</taxon>
    </lineage>
</organism>
<evidence type="ECO:0000313" key="2">
    <source>
        <dbReference type="EMBL" id="OAQ59065.2"/>
    </source>
</evidence>
<dbReference type="Pfam" id="PF20150">
    <property type="entry name" value="2EXR"/>
    <property type="match status" value="1"/>
</dbReference>
<dbReference type="Proteomes" id="UP000078397">
    <property type="component" value="Unassembled WGS sequence"/>
</dbReference>